<dbReference type="RefSeq" id="WP_173806208.1">
    <property type="nucleotide sequence ID" value="NZ_JABSNM010000013.1"/>
</dbReference>
<sequence>MNNGYAAFVFRQLDRGHRTGIVEELQFFDVERTSCPKRIRLLREVRWGISGAGDAEIAQYLASCSFGGCGRVREQQRSTEAEAAGCDSKDDASRSQCGA</sequence>
<evidence type="ECO:0000256" key="1">
    <source>
        <dbReference type="SAM" id="MobiDB-lite"/>
    </source>
</evidence>
<dbReference type="EMBL" id="JABSNM010000013">
    <property type="protein sequence ID" value="NRT57202.1"/>
    <property type="molecule type" value="Genomic_DNA"/>
</dbReference>
<protein>
    <submittedName>
        <fullName evidence="2">Uncharacterized protein</fullName>
    </submittedName>
</protein>
<feature type="region of interest" description="Disordered" evidence="1">
    <location>
        <begin position="79"/>
        <end position="99"/>
    </location>
</feature>
<organism evidence="2 3">
    <name type="scientific">Sphaerotilus uruguayifluvii</name>
    <dbReference type="NCBI Taxonomy" id="2735897"/>
    <lineage>
        <taxon>Bacteria</taxon>
        <taxon>Pseudomonadati</taxon>
        <taxon>Pseudomonadota</taxon>
        <taxon>Betaproteobacteria</taxon>
        <taxon>Burkholderiales</taxon>
        <taxon>Sphaerotilaceae</taxon>
        <taxon>Sphaerotilus</taxon>
    </lineage>
</organism>
<gene>
    <name evidence="2" type="ORF">HNQ01_002952</name>
</gene>
<comment type="caution">
    <text evidence="2">The sequence shown here is derived from an EMBL/GenBank/DDBJ whole genome shotgun (WGS) entry which is preliminary data.</text>
</comment>
<reference evidence="2 3" key="1">
    <citation type="submission" date="2020-05" db="EMBL/GenBank/DDBJ databases">
        <title>Genomic Encyclopedia of Type Strains, Phase IV (KMG-V): Genome sequencing to study the core and pangenomes of soil and plant-associated prokaryotes.</title>
        <authorList>
            <person name="Whitman W."/>
        </authorList>
    </citation>
    <scope>NUCLEOTIDE SEQUENCE [LARGE SCALE GENOMIC DNA]</scope>
    <source>
        <strain evidence="2 3">C29</strain>
    </source>
</reference>
<dbReference type="Proteomes" id="UP001516061">
    <property type="component" value="Unassembled WGS sequence"/>
</dbReference>
<accession>A0ABX2G7L4</accession>
<keyword evidence="3" id="KW-1185">Reference proteome</keyword>
<proteinExistence type="predicted"/>
<evidence type="ECO:0000313" key="2">
    <source>
        <dbReference type="EMBL" id="NRT57202.1"/>
    </source>
</evidence>
<evidence type="ECO:0000313" key="3">
    <source>
        <dbReference type="Proteomes" id="UP001516061"/>
    </source>
</evidence>
<name>A0ABX2G7L4_9BURK</name>